<accession>A0A2U3THN4</accession>
<keyword evidence="1" id="KW-0812">Transmembrane</keyword>
<gene>
    <name evidence="2" type="ORF">DAI18_01905</name>
</gene>
<feature type="transmembrane region" description="Helical" evidence="1">
    <location>
        <begin position="37"/>
        <end position="58"/>
    </location>
</feature>
<dbReference type="GO" id="GO:0032259">
    <property type="term" value="P:methylation"/>
    <property type="evidence" value="ECO:0007669"/>
    <property type="project" value="UniProtKB-KW"/>
</dbReference>
<proteinExistence type="predicted"/>
<dbReference type="InterPro" id="IPR029063">
    <property type="entry name" value="SAM-dependent_MTases_sf"/>
</dbReference>
<dbReference type="OrthoDB" id="5611641at2"/>
<keyword evidence="2" id="KW-0808">Transferase</keyword>
<reference evidence="2 3" key="1">
    <citation type="submission" date="2018-04" db="EMBL/GenBank/DDBJ databases">
        <title>Denitrifier Microvirgula.</title>
        <authorList>
            <person name="Anderson E."/>
            <person name="Jang J."/>
            <person name="Ishii S."/>
        </authorList>
    </citation>
    <scope>NUCLEOTIDE SEQUENCE [LARGE SCALE GENOMIC DNA]</scope>
    <source>
        <strain evidence="2 3">BE2.4</strain>
    </source>
</reference>
<dbReference type="KEGG" id="maer:DAI18_01905"/>
<dbReference type="AlphaFoldDB" id="A0A2U3THN4"/>
<sequence length="240" mass="26218">MISRLPRHLAALPLAALLAFGLSASVAVAPIWIAPPLTVLLALALGARGLVLAVYALFWPLLVGLASLALPAWAWALAALALFAVCRHAMTERVPLFLSSRAAVDALAGSVPQGVRFADLGAGTGSVVVPLARRRPDLTVIGVESAWLPWLLCRWRGRDLDNLRVRYGDIWKQDWHGFDVVYVYLSPAPMSRVWARFRKDAPADGCLISNTFSVDGAPPDRTVPLDDAMDSQLYFWKNRR</sequence>
<evidence type="ECO:0000313" key="3">
    <source>
        <dbReference type="Proteomes" id="UP000244173"/>
    </source>
</evidence>
<dbReference type="STRING" id="1122240.GCA_000620105_01044"/>
<dbReference type="SUPFAM" id="SSF53335">
    <property type="entry name" value="S-adenosyl-L-methionine-dependent methyltransferases"/>
    <property type="match status" value="1"/>
</dbReference>
<feature type="transmembrane region" description="Helical" evidence="1">
    <location>
        <begin position="65"/>
        <end position="85"/>
    </location>
</feature>
<dbReference type="EMBL" id="CP028519">
    <property type="protein sequence ID" value="AVY92933.1"/>
    <property type="molecule type" value="Genomic_DNA"/>
</dbReference>
<dbReference type="Proteomes" id="UP000244173">
    <property type="component" value="Chromosome"/>
</dbReference>
<protein>
    <submittedName>
        <fullName evidence="2">Methyltransferase type 12</fullName>
    </submittedName>
</protein>
<dbReference type="Gene3D" id="3.40.50.150">
    <property type="entry name" value="Vaccinia Virus protein VP39"/>
    <property type="match status" value="1"/>
</dbReference>
<keyword evidence="3" id="KW-1185">Reference proteome</keyword>
<evidence type="ECO:0000256" key="1">
    <source>
        <dbReference type="SAM" id="Phobius"/>
    </source>
</evidence>
<organism evidence="2 3">
    <name type="scientific">Microvirgula aerodenitrificans</name>
    <dbReference type="NCBI Taxonomy" id="57480"/>
    <lineage>
        <taxon>Bacteria</taxon>
        <taxon>Pseudomonadati</taxon>
        <taxon>Pseudomonadota</taxon>
        <taxon>Betaproteobacteria</taxon>
        <taxon>Neisseriales</taxon>
        <taxon>Aquaspirillaceae</taxon>
        <taxon>Microvirgula</taxon>
    </lineage>
</organism>
<dbReference type="RefSeq" id="WP_051528701.1">
    <property type="nucleotide sequence ID" value="NZ_CALFSO010000005.1"/>
</dbReference>
<keyword evidence="1" id="KW-1133">Transmembrane helix</keyword>
<keyword evidence="2" id="KW-0489">Methyltransferase</keyword>
<evidence type="ECO:0000313" key="2">
    <source>
        <dbReference type="EMBL" id="AVY92933.1"/>
    </source>
</evidence>
<name>A0A2U3THN4_9NEIS</name>
<keyword evidence="1" id="KW-0472">Membrane</keyword>
<dbReference type="GO" id="GO:0008168">
    <property type="term" value="F:methyltransferase activity"/>
    <property type="evidence" value="ECO:0007669"/>
    <property type="project" value="UniProtKB-KW"/>
</dbReference>